<evidence type="ECO:0000259" key="3">
    <source>
        <dbReference type="Pfam" id="PF13649"/>
    </source>
</evidence>
<dbReference type="EMBL" id="JABFTP020000103">
    <property type="protein sequence ID" value="KAL3276834.1"/>
    <property type="molecule type" value="Genomic_DNA"/>
</dbReference>
<keyword evidence="1" id="KW-0489">Methyltransferase</keyword>
<keyword evidence="2" id="KW-0808">Transferase</keyword>
<dbReference type="SUPFAM" id="SSF53335">
    <property type="entry name" value="S-adenosyl-L-methionine-dependent methyltransferases"/>
    <property type="match status" value="1"/>
</dbReference>
<sequence length="238" mass="27346">MKILDIGSGPGHLLFEVESLFPKDYAEIIGGDKEIDMVKYLNSVAKNSRISSQLLDIEAENIPEHLKGRFDFAFSSFCFTYMTDLRKAFSNTRRMLKPNGDLFLIWCRRCHLYEIYKTLSETEKWAPYTREFKNWTDQFHNEDPIRALEKIVTEAGLTVVKAELVNDIIFKDDDPEILVDVIASVDSLSLRIPKADLDKYREDFNKIARSFIVMNENAENGLEATIPLPSLVVAAKRN</sequence>
<dbReference type="CDD" id="cd02440">
    <property type="entry name" value="AdoMet_MTases"/>
    <property type="match status" value="1"/>
</dbReference>
<keyword evidence="5" id="KW-1185">Reference proteome</keyword>
<comment type="caution">
    <text evidence="4">The sequence shown here is derived from an EMBL/GenBank/DDBJ whole genome shotgun (WGS) entry which is preliminary data.</text>
</comment>
<dbReference type="InterPro" id="IPR029063">
    <property type="entry name" value="SAM-dependent_MTases_sf"/>
</dbReference>
<evidence type="ECO:0000313" key="5">
    <source>
        <dbReference type="Proteomes" id="UP001516400"/>
    </source>
</evidence>
<evidence type="ECO:0000313" key="4">
    <source>
        <dbReference type="EMBL" id="KAL3276834.1"/>
    </source>
</evidence>
<dbReference type="Pfam" id="PF13649">
    <property type="entry name" value="Methyltransf_25"/>
    <property type="match status" value="1"/>
</dbReference>
<dbReference type="Proteomes" id="UP001516400">
    <property type="component" value="Unassembled WGS sequence"/>
</dbReference>
<accession>A0ABD2NE63</accession>
<dbReference type="PANTHER" id="PTHR43861:SF1">
    <property type="entry name" value="TRANS-ACONITATE 2-METHYLTRANSFERASE"/>
    <property type="match status" value="1"/>
</dbReference>
<dbReference type="GO" id="GO:0008168">
    <property type="term" value="F:methyltransferase activity"/>
    <property type="evidence" value="ECO:0007669"/>
    <property type="project" value="UniProtKB-KW"/>
</dbReference>
<feature type="domain" description="Methyltransferase" evidence="3">
    <location>
        <begin position="3"/>
        <end position="100"/>
    </location>
</feature>
<dbReference type="PANTHER" id="PTHR43861">
    <property type="entry name" value="TRANS-ACONITATE 2-METHYLTRANSFERASE-RELATED"/>
    <property type="match status" value="1"/>
</dbReference>
<reference evidence="4 5" key="1">
    <citation type="journal article" date="2021" name="BMC Biol.">
        <title>Horizontally acquired antibacterial genes associated with adaptive radiation of ladybird beetles.</title>
        <authorList>
            <person name="Li H.S."/>
            <person name="Tang X.F."/>
            <person name="Huang Y.H."/>
            <person name="Xu Z.Y."/>
            <person name="Chen M.L."/>
            <person name="Du X.Y."/>
            <person name="Qiu B.Y."/>
            <person name="Chen P.T."/>
            <person name="Zhang W."/>
            <person name="Slipinski A."/>
            <person name="Escalona H.E."/>
            <person name="Waterhouse R.M."/>
            <person name="Zwick A."/>
            <person name="Pang H."/>
        </authorList>
    </citation>
    <scope>NUCLEOTIDE SEQUENCE [LARGE SCALE GENOMIC DNA]</scope>
    <source>
        <strain evidence="4">SYSU2018</strain>
    </source>
</reference>
<proteinExistence type="predicted"/>
<dbReference type="AlphaFoldDB" id="A0ABD2NE63"/>
<protein>
    <recommendedName>
        <fullName evidence="3">Methyltransferase domain-containing protein</fullName>
    </recommendedName>
</protein>
<dbReference type="Gene3D" id="3.40.50.150">
    <property type="entry name" value="Vaccinia Virus protein VP39"/>
    <property type="match status" value="1"/>
</dbReference>
<organism evidence="4 5">
    <name type="scientific">Cryptolaemus montrouzieri</name>
    <dbReference type="NCBI Taxonomy" id="559131"/>
    <lineage>
        <taxon>Eukaryota</taxon>
        <taxon>Metazoa</taxon>
        <taxon>Ecdysozoa</taxon>
        <taxon>Arthropoda</taxon>
        <taxon>Hexapoda</taxon>
        <taxon>Insecta</taxon>
        <taxon>Pterygota</taxon>
        <taxon>Neoptera</taxon>
        <taxon>Endopterygota</taxon>
        <taxon>Coleoptera</taxon>
        <taxon>Polyphaga</taxon>
        <taxon>Cucujiformia</taxon>
        <taxon>Coccinelloidea</taxon>
        <taxon>Coccinellidae</taxon>
        <taxon>Scymninae</taxon>
        <taxon>Scymnini</taxon>
        <taxon>Cryptolaemus</taxon>
    </lineage>
</organism>
<evidence type="ECO:0000256" key="1">
    <source>
        <dbReference type="ARBA" id="ARBA00022603"/>
    </source>
</evidence>
<dbReference type="InterPro" id="IPR041698">
    <property type="entry name" value="Methyltransf_25"/>
</dbReference>
<dbReference type="GO" id="GO:0032259">
    <property type="term" value="P:methylation"/>
    <property type="evidence" value="ECO:0007669"/>
    <property type="project" value="UniProtKB-KW"/>
</dbReference>
<gene>
    <name evidence="4" type="ORF">HHI36_012197</name>
</gene>
<name>A0ABD2NE63_9CUCU</name>
<evidence type="ECO:0000256" key="2">
    <source>
        <dbReference type="ARBA" id="ARBA00022679"/>
    </source>
</evidence>